<evidence type="ECO:0000256" key="4">
    <source>
        <dbReference type="ARBA" id="ARBA00034320"/>
    </source>
</evidence>
<dbReference type="InterPro" id="IPR051316">
    <property type="entry name" value="Zinc-reg_GTPase_activator"/>
</dbReference>
<reference evidence="8" key="1">
    <citation type="submission" date="2020-08" db="EMBL/GenBank/DDBJ databases">
        <title>Genome public.</title>
        <authorList>
            <person name="Liu C."/>
            <person name="Sun Q."/>
        </authorList>
    </citation>
    <scope>NUCLEOTIDE SEQUENCE</scope>
    <source>
        <strain evidence="8">NSJ-55</strain>
    </source>
</reference>
<evidence type="ECO:0000313" key="9">
    <source>
        <dbReference type="Proteomes" id="UP000652477"/>
    </source>
</evidence>
<keyword evidence="1" id="KW-0547">Nucleotide-binding</keyword>
<evidence type="ECO:0000256" key="2">
    <source>
        <dbReference type="ARBA" id="ARBA00022801"/>
    </source>
</evidence>
<organism evidence="8 9">
    <name type="scientific">Mediterraneibacter hominis</name>
    <dbReference type="NCBI Taxonomy" id="2763054"/>
    <lineage>
        <taxon>Bacteria</taxon>
        <taxon>Bacillati</taxon>
        <taxon>Bacillota</taxon>
        <taxon>Clostridia</taxon>
        <taxon>Lachnospirales</taxon>
        <taxon>Lachnospiraceae</taxon>
        <taxon>Mediterraneibacter</taxon>
    </lineage>
</organism>
<dbReference type="Pfam" id="PF02492">
    <property type="entry name" value="cobW"/>
    <property type="match status" value="1"/>
</dbReference>
<proteinExistence type="inferred from homology"/>
<evidence type="ECO:0000259" key="7">
    <source>
        <dbReference type="Pfam" id="PF07683"/>
    </source>
</evidence>
<accession>A0A923LLJ9</accession>
<dbReference type="EMBL" id="JACOPF010000005">
    <property type="protein sequence ID" value="MBC5690530.1"/>
    <property type="molecule type" value="Genomic_DNA"/>
</dbReference>
<dbReference type="InterPro" id="IPR003495">
    <property type="entry name" value="CobW/HypB/UreG_nucleotide-bd"/>
</dbReference>
<evidence type="ECO:0000256" key="5">
    <source>
        <dbReference type="ARBA" id="ARBA00049117"/>
    </source>
</evidence>
<comment type="caution">
    <text evidence="8">The sequence shown here is derived from an EMBL/GenBank/DDBJ whole genome shotgun (WGS) entry which is preliminary data.</text>
</comment>
<dbReference type="Gene3D" id="3.30.1220.10">
    <property type="entry name" value="CobW-like, C-terminal domain"/>
    <property type="match status" value="1"/>
</dbReference>
<dbReference type="PANTHER" id="PTHR13748">
    <property type="entry name" value="COBW-RELATED"/>
    <property type="match status" value="1"/>
</dbReference>
<dbReference type="Pfam" id="PF07683">
    <property type="entry name" value="CobW_C"/>
    <property type="match status" value="1"/>
</dbReference>
<dbReference type="GO" id="GO:0005737">
    <property type="term" value="C:cytoplasm"/>
    <property type="evidence" value="ECO:0007669"/>
    <property type="project" value="TreeGrafter"/>
</dbReference>
<dbReference type="PANTHER" id="PTHR13748:SF62">
    <property type="entry name" value="COBW DOMAIN-CONTAINING PROTEIN"/>
    <property type="match status" value="1"/>
</dbReference>
<keyword evidence="9" id="KW-1185">Reference proteome</keyword>
<dbReference type="InterPro" id="IPR011629">
    <property type="entry name" value="CobW-like_C"/>
</dbReference>
<dbReference type="GO" id="GO:0000166">
    <property type="term" value="F:nucleotide binding"/>
    <property type="evidence" value="ECO:0007669"/>
    <property type="project" value="UniProtKB-KW"/>
</dbReference>
<dbReference type="GO" id="GO:0016787">
    <property type="term" value="F:hydrolase activity"/>
    <property type="evidence" value="ECO:0007669"/>
    <property type="project" value="UniProtKB-KW"/>
</dbReference>
<sequence>MKILVVSGFLGAGKTTFIKELAKRTKKDFAVMENEFGAVGVDADFLEDGFSEGDKTLNIWEMTEGCICCSVKTDFAASVLTIANTVDPEYLIVEPTGVGMLSRIIENIRKIQYERIGILRPVTILNGKMSSRYKEEFREIYEDQVKAAGTVLISKMENADSKELAALGEELSSINPKAEICLTHYTKQPREWWDALLEQEEGIHALKGKESNVEKASPLESIGLKEVELRNENELLLFLQGVVAGVFGDICRAKGYMKTGTAWLRFDVVEHAYSITGIEEMPDSKAVFIGKNIRRTLLREVLQRRLYTEKQFKRPKKSAHPMLKRSRI</sequence>
<keyword evidence="2" id="KW-0378">Hydrolase</keyword>
<dbReference type="InterPro" id="IPR027417">
    <property type="entry name" value="P-loop_NTPase"/>
</dbReference>
<keyword evidence="3" id="KW-0143">Chaperone</keyword>
<evidence type="ECO:0000256" key="1">
    <source>
        <dbReference type="ARBA" id="ARBA00022741"/>
    </source>
</evidence>
<evidence type="ECO:0000313" key="8">
    <source>
        <dbReference type="EMBL" id="MBC5690530.1"/>
    </source>
</evidence>
<dbReference type="InterPro" id="IPR036627">
    <property type="entry name" value="CobW-likC_sf"/>
</dbReference>
<name>A0A923LLJ9_9FIRM</name>
<evidence type="ECO:0000259" key="6">
    <source>
        <dbReference type="Pfam" id="PF02492"/>
    </source>
</evidence>
<dbReference type="SUPFAM" id="SSF52540">
    <property type="entry name" value="P-loop containing nucleoside triphosphate hydrolases"/>
    <property type="match status" value="1"/>
</dbReference>
<feature type="domain" description="CobW/HypB/UreG nucleotide-binding" evidence="6">
    <location>
        <begin position="3"/>
        <end position="180"/>
    </location>
</feature>
<dbReference type="AlphaFoldDB" id="A0A923LLJ9"/>
<feature type="domain" description="CobW C-terminal" evidence="7">
    <location>
        <begin position="231"/>
        <end position="304"/>
    </location>
</feature>
<comment type="similarity">
    <text evidence="4">Belongs to the SIMIBI class G3E GTPase family. ZNG1 subfamily.</text>
</comment>
<gene>
    <name evidence="8" type="ORF">H8S37_16580</name>
</gene>
<dbReference type="Gene3D" id="3.40.50.300">
    <property type="entry name" value="P-loop containing nucleotide triphosphate hydrolases"/>
    <property type="match status" value="1"/>
</dbReference>
<dbReference type="SUPFAM" id="SSF90002">
    <property type="entry name" value="Hypothetical protein YjiA, C-terminal domain"/>
    <property type="match status" value="1"/>
</dbReference>
<comment type="catalytic activity">
    <reaction evidence="5">
        <text>GTP + H2O = GDP + phosphate + H(+)</text>
        <dbReference type="Rhea" id="RHEA:19669"/>
        <dbReference type="ChEBI" id="CHEBI:15377"/>
        <dbReference type="ChEBI" id="CHEBI:15378"/>
        <dbReference type="ChEBI" id="CHEBI:37565"/>
        <dbReference type="ChEBI" id="CHEBI:43474"/>
        <dbReference type="ChEBI" id="CHEBI:58189"/>
    </reaction>
    <physiologicalReaction direction="left-to-right" evidence="5">
        <dbReference type="Rhea" id="RHEA:19670"/>
    </physiologicalReaction>
</comment>
<dbReference type="Proteomes" id="UP000652477">
    <property type="component" value="Unassembled WGS sequence"/>
</dbReference>
<protein>
    <submittedName>
        <fullName evidence="8">GTP-binding protein</fullName>
    </submittedName>
</protein>
<evidence type="ECO:0000256" key="3">
    <source>
        <dbReference type="ARBA" id="ARBA00023186"/>
    </source>
</evidence>
<dbReference type="RefSeq" id="WP_186877177.1">
    <property type="nucleotide sequence ID" value="NZ_JACOPF010000005.1"/>
</dbReference>